<feature type="region of interest" description="Disordered" evidence="3">
    <location>
        <begin position="402"/>
        <end position="427"/>
    </location>
</feature>
<dbReference type="Proteomes" id="UP000032180">
    <property type="component" value="Chromosome 4"/>
</dbReference>
<feature type="compositionally biased region" description="Basic and acidic residues" evidence="3">
    <location>
        <begin position="34"/>
        <end position="43"/>
    </location>
</feature>
<protein>
    <recommendedName>
        <fullName evidence="6">DUF4005 domain-containing protein</fullName>
    </recommendedName>
</protein>
<feature type="compositionally biased region" description="Polar residues" evidence="3">
    <location>
        <begin position="590"/>
        <end position="600"/>
    </location>
</feature>
<feature type="region of interest" description="Disordered" evidence="3">
    <location>
        <begin position="560"/>
        <end position="610"/>
    </location>
</feature>
<feature type="compositionally biased region" description="Polar residues" evidence="3">
    <location>
        <begin position="662"/>
        <end position="672"/>
    </location>
</feature>
<dbReference type="AlphaFoldDB" id="A0A0D9WAS3"/>
<evidence type="ECO:0008006" key="6">
    <source>
        <dbReference type="Google" id="ProtNLM"/>
    </source>
</evidence>
<feature type="compositionally biased region" description="Basic and acidic residues" evidence="3">
    <location>
        <begin position="704"/>
        <end position="716"/>
    </location>
</feature>
<evidence type="ECO:0000256" key="2">
    <source>
        <dbReference type="ARBA" id="ARBA00024341"/>
    </source>
</evidence>
<name>A0A0D9WAS3_9ORYZ</name>
<feature type="compositionally biased region" description="Low complexity" evidence="3">
    <location>
        <begin position="15"/>
        <end position="25"/>
    </location>
</feature>
<evidence type="ECO:0000256" key="3">
    <source>
        <dbReference type="SAM" id="MobiDB-lite"/>
    </source>
</evidence>
<organism evidence="4 5">
    <name type="scientific">Leersia perrieri</name>
    <dbReference type="NCBI Taxonomy" id="77586"/>
    <lineage>
        <taxon>Eukaryota</taxon>
        <taxon>Viridiplantae</taxon>
        <taxon>Streptophyta</taxon>
        <taxon>Embryophyta</taxon>
        <taxon>Tracheophyta</taxon>
        <taxon>Spermatophyta</taxon>
        <taxon>Magnoliopsida</taxon>
        <taxon>Liliopsida</taxon>
        <taxon>Poales</taxon>
        <taxon>Poaceae</taxon>
        <taxon>BOP clade</taxon>
        <taxon>Oryzoideae</taxon>
        <taxon>Oryzeae</taxon>
        <taxon>Oryzinae</taxon>
        <taxon>Leersia</taxon>
    </lineage>
</organism>
<feature type="region of interest" description="Disordered" evidence="3">
    <location>
        <begin position="698"/>
        <end position="903"/>
    </location>
</feature>
<proteinExistence type="inferred from homology"/>
<dbReference type="PANTHER" id="PTHR32295:SF154">
    <property type="entry name" value="PROTEIN IQ-DOMAIN 32"/>
    <property type="match status" value="1"/>
</dbReference>
<feature type="compositionally biased region" description="Basic and acidic residues" evidence="3">
    <location>
        <begin position="783"/>
        <end position="808"/>
    </location>
</feature>
<feature type="compositionally biased region" description="Basic residues" evidence="3">
    <location>
        <begin position="751"/>
        <end position="764"/>
    </location>
</feature>
<dbReference type="eggNOG" id="KOG1075">
    <property type="taxonomic scope" value="Eukaryota"/>
</dbReference>
<comment type="similarity">
    <text evidence="2">Belongs to the IQD family.</text>
</comment>
<feature type="compositionally biased region" description="Polar residues" evidence="3">
    <location>
        <begin position="497"/>
        <end position="507"/>
    </location>
</feature>
<keyword evidence="1" id="KW-0112">Calmodulin-binding</keyword>
<feature type="compositionally biased region" description="Polar residues" evidence="3">
    <location>
        <begin position="729"/>
        <end position="750"/>
    </location>
</feature>
<feature type="region of interest" description="Disordered" evidence="3">
    <location>
        <begin position="15"/>
        <end position="43"/>
    </location>
</feature>
<accession>A0A0D9WAS3</accession>
<keyword evidence="5" id="KW-1185">Reference proteome</keyword>
<feature type="compositionally biased region" description="Basic and acidic residues" evidence="3">
    <location>
        <begin position="403"/>
        <end position="416"/>
    </location>
</feature>
<dbReference type="Gramene" id="LPERR04G24050.1">
    <property type="protein sequence ID" value="LPERR04G24050.1"/>
    <property type="gene ID" value="LPERR04G24050"/>
</dbReference>
<reference evidence="4 5" key="1">
    <citation type="submission" date="2012-08" db="EMBL/GenBank/DDBJ databases">
        <title>Oryza genome evolution.</title>
        <authorList>
            <person name="Wing R.A."/>
        </authorList>
    </citation>
    <scope>NUCLEOTIDE SEQUENCE</scope>
</reference>
<feature type="region of interest" description="Disordered" evidence="3">
    <location>
        <begin position="658"/>
        <end position="683"/>
    </location>
</feature>
<reference evidence="4" key="3">
    <citation type="submission" date="2015-04" db="UniProtKB">
        <authorList>
            <consortium name="EnsemblPlants"/>
        </authorList>
    </citation>
    <scope>IDENTIFICATION</scope>
</reference>
<feature type="region of interest" description="Disordered" evidence="3">
    <location>
        <begin position="88"/>
        <end position="217"/>
    </location>
</feature>
<dbReference type="EnsemblPlants" id="LPERR04G24050.1">
    <property type="protein sequence ID" value="LPERR04G24050.1"/>
    <property type="gene ID" value="LPERR04G24050"/>
</dbReference>
<feature type="compositionally biased region" description="Polar residues" evidence="3">
    <location>
        <begin position="809"/>
        <end position="824"/>
    </location>
</feature>
<evidence type="ECO:0000256" key="1">
    <source>
        <dbReference type="ARBA" id="ARBA00022860"/>
    </source>
</evidence>
<dbReference type="PROSITE" id="PS50096">
    <property type="entry name" value="IQ"/>
    <property type="match status" value="1"/>
</dbReference>
<feature type="compositionally biased region" description="Basic and acidic residues" evidence="3">
    <location>
        <begin position="93"/>
        <end position="170"/>
    </location>
</feature>
<evidence type="ECO:0000313" key="5">
    <source>
        <dbReference type="Proteomes" id="UP000032180"/>
    </source>
</evidence>
<evidence type="ECO:0000313" key="4">
    <source>
        <dbReference type="EnsemblPlants" id="LPERR04G24050.1"/>
    </source>
</evidence>
<feature type="compositionally biased region" description="Polar residues" evidence="3">
    <location>
        <begin position="61"/>
        <end position="72"/>
    </location>
</feature>
<reference evidence="5" key="2">
    <citation type="submission" date="2013-12" db="EMBL/GenBank/DDBJ databases">
        <authorList>
            <person name="Yu Y."/>
            <person name="Lee S."/>
            <person name="de Baynast K."/>
            <person name="Wissotski M."/>
            <person name="Liu L."/>
            <person name="Talag J."/>
            <person name="Goicoechea J."/>
            <person name="Angelova A."/>
            <person name="Jetty R."/>
            <person name="Kudrna D."/>
            <person name="Golser W."/>
            <person name="Rivera L."/>
            <person name="Zhang J."/>
            <person name="Wing R."/>
        </authorList>
    </citation>
    <scope>NUCLEOTIDE SEQUENCE</scope>
</reference>
<feature type="region of interest" description="Disordered" evidence="3">
    <location>
        <begin position="481"/>
        <end position="525"/>
    </location>
</feature>
<feature type="compositionally biased region" description="Basic and acidic residues" evidence="3">
    <location>
        <begin position="179"/>
        <end position="197"/>
    </location>
</feature>
<feature type="compositionally biased region" description="Polar residues" evidence="3">
    <location>
        <begin position="765"/>
        <end position="782"/>
    </location>
</feature>
<dbReference type="PANTHER" id="PTHR32295">
    <property type="entry name" value="IQ-DOMAIN 5-RELATED"/>
    <property type="match status" value="1"/>
</dbReference>
<feature type="compositionally biased region" description="Polar residues" evidence="3">
    <location>
        <begin position="560"/>
        <end position="572"/>
    </location>
</feature>
<feature type="region of interest" description="Disordered" evidence="3">
    <location>
        <begin position="61"/>
        <end position="80"/>
    </location>
</feature>
<sequence>MTRPKNGCLKILACAGAGSDPSAGSDGDGDDRADENKAISDKSRWSFRRRSTRHRVLKNSDISEPETLSSSKAKAEIAPTNIYSSTYSYASEKPLHQEKPDDKVLHQEKSDEKILQQDKPDEKILQQEEPDEKILQEEKPDEKILQEDKPEDKPFHEEKPDEKPTEKPMEQPDNGPIEKPADQIIERSIEQPAEKISEAPIQEPAEGIAETPVVKPNDKDVEEHAEKMDESIFISSTEVKQEETVSLFDRSSADHQEDNAAAAAAVIQSDIRPYTGEKELPDDKDLVKLQAVIRGHLVRRQAAESLQCLLAIVKMQGLVRARQSHQYGGKFQDTSISSSSEKLLHSGFALKLMDSMSTSKPIHIKCDPSEPDVAWKWMERWTSMIPPNTEGHLLDDIENSESVDEKIKEDAHHEETTPLDSDISFPKLVPDDVEETLRPSDSYALEVSACVPDRNSGMEIEDVSEPELIEKFNEDVEKLTGPKTENIAEQPLEVPVEQSTQIATSREPTPLPEKPESSYEDSMDACKTEQALEVEGKRFMTRKSCNPAFAAAQLKFEELTSNSTVSRSNSLDGPNKSKLHTSRSQDDVSPKQSNDTSIQEGSVGHDPKIVLAASECGTEISISSTLDSPDRSEADGGEIVLEIGSLEDRNHVVDDAEKETSVLHSEVNSSGGVIQPEKEEEQNGDIANPIVAIDPVPVEQQHVGQEKPDLHDELEKSVGSYMKTPEGTPMSQTTFAESHGTPSSEISVNTKKSKSKRPKSHVSKRSLTSPSSDSVGWSSTDNLSKDYRLGRRESSGKGVKSDLVDQEPRISNSTPLPSYMQFTESARAKASASVSPKLSPDVQDNNPRKRHSLPMTNGKQDSSPRMQRSSSHAQQNVKSNSAVPHNSTGKCTQIGDGIYDECA</sequence>
<dbReference type="GO" id="GO:0005516">
    <property type="term" value="F:calmodulin binding"/>
    <property type="evidence" value="ECO:0007669"/>
    <property type="project" value="UniProtKB-KW"/>
</dbReference>
<feature type="compositionally biased region" description="Polar residues" evidence="3">
    <location>
        <begin position="854"/>
        <end position="891"/>
    </location>
</feature>
<dbReference type="STRING" id="77586.A0A0D9WAS3"/>